<feature type="domain" description="SCP2" evidence="2">
    <location>
        <begin position="42"/>
        <end position="128"/>
    </location>
</feature>
<name>A0A1X7FSL1_TRICW</name>
<comment type="similarity">
    <text evidence="1">Belongs to the UbiT family.</text>
</comment>
<gene>
    <name evidence="1" type="primary">ubiT</name>
    <name evidence="3" type="ORF">SAMN06295900_11161</name>
</gene>
<proteinExistence type="inferred from homology"/>
<sequence>MTDAAFALPGFVGKVLSKLPPFPGSVLFVGGLNLTLTRHLPADAMALLEGKALRIEVRDARLAFDFVCTGGTFRPARHRGEVALTIGANAYDFMLLARRAEDPDTLFFSRRLTMEGDTELGLIVKNSLDALDWSLLSLERFAPAKMFRRGAAQQ</sequence>
<dbReference type="InterPro" id="IPR003033">
    <property type="entry name" value="SCP2_sterol-bd_dom"/>
</dbReference>
<comment type="function">
    <text evidence="1">Required for O(2)-independent ubiquinone (coenzyme Q) biosynthesis. Likely functions as an accessory factor.</text>
</comment>
<accession>A0A1X7FSL1</accession>
<dbReference type="SUPFAM" id="SSF55718">
    <property type="entry name" value="SCP-like"/>
    <property type="match status" value="1"/>
</dbReference>
<dbReference type="STRING" id="28094.SAMN06295900_11161"/>
<dbReference type="EMBL" id="FXAH01000011">
    <property type="protein sequence ID" value="SMF58040.1"/>
    <property type="molecule type" value="Genomic_DNA"/>
</dbReference>
<dbReference type="InterPro" id="IPR016830">
    <property type="entry name" value="UbiT"/>
</dbReference>
<dbReference type="HAMAP" id="MF_02231">
    <property type="entry name" value="UbiT"/>
    <property type="match status" value="1"/>
</dbReference>
<keyword evidence="1" id="KW-0831">Ubiquinone biosynthesis</keyword>
<protein>
    <recommendedName>
        <fullName evidence="1">Ubiquinone biosynthesis accessory factor UbiT</fullName>
    </recommendedName>
</protein>
<dbReference type="InterPro" id="IPR036527">
    <property type="entry name" value="SCP2_sterol-bd_dom_sf"/>
</dbReference>
<dbReference type="Pfam" id="PF02036">
    <property type="entry name" value="SCP2"/>
    <property type="match status" value="1"/>
</dbReference>
<dbReference type="OrthoDB" id="5292463at2"/>
<keyword evidence="4" id="KW-1185">Reference proteome</keyword>
<evidence type="ECO:0000313" key="3">
    <source>
        <dbReference type="EMBL" id="SMF58040.1"/>
    </source>
</evidence>
<reference evidence="4" key="1">
    <citation type="submission" date="2017-04" db="EMBL/GenBank/DDBJ databases">
        <authorList>
            <person name="Varghese N."/>
            <person name="Submissions S."/>
        </authorList>
    </citation>
    <scope>NUCLEOTIDE SEQUENCE [LARGE SCALE GENOMIC DNA]</scope>
    <source>
        <strain evidence="4">Ballard 720</strain>
    </source>
</reference>
<evidence type="ECO:0000256" key="1">
    <source>
        <dbReference type="HAMAP-Rule" id="MF_02231"/>
    </source>
</evidence>
<dbReference type="GO" id="GO:0006744">
    <property type="term" value="P:ubiquinone biosynthetic process"/>
    <property type="evidence" value="ECO:0007669"/>
    <property type="project" value="UniProtKB-UniRule"/>
</dbReference>
<dbReference type="RefSeq" id="WP_085228966.1">
    <property type="nucleotide sequence ID" value="NZ_BSQD01000008.1"/>
</dbReference>
<dbReference type="Proteomes" id="UP000192911">
    <property type="component" value="Unassembled WGS sequence"/>
</dbReference>
<evidence type="ECO:0000259" key="2">
    <source>
        <dbReference type="Pfam" id="PF02036"/>
    </source>
</evidence>
<dbReference type="AlphaFoldDB" id="A0A1X7FSL1"/>
<evidence type="ECO:0000313" key="4">
    <source>
        <dbReference type="Proteomes" id="UP000192911"/>
    </source>
</evidence>
<dbReference type="UniPathway" id="UPA00232"/>
<dbReference type="GeneID" id="95552905"/>
<organism evidence="3 4">
    <name type="scientific">Trinickia caryophylli</name>
    <name type="common">Paraburkholderia caryophylli</name>
    <dbReference type="NCBI Taxonomy" id="28094"/>
    <lineage>
        <taxon>Bacteria</taxon>
        <taxon>Pseudomonadati</taxon>
        <taxon>Pseudomonadota</taxon>
        <taxon>Betaproteobacteria</taxon>
        <taxon>Burkholderiales</taxon>
        <taxon>Burkholderiaceae</taxon>
        <taxon>Trinickia</taxon>
    </lineage>
</organism>
<comment type="pathway">
    <text evidence="1">Cofactor biosynthesis; ubiquinone biosynthesis.</text>
</comment>